<dbReference type="PIRSF" id="PIRSF018005">
    <property type="entry name" value="UCP018005"/>
    <property type="match status" value="1"/>
</dbReference>
<dbReference type="InterPro" id="IPR051128">
    <property type="entry name" value="EgtD_Methyltrsf_superfamily"/>
</dbReference>
<proteinExistence type="inferred from homology"/>
<dbReference type="PANTHER" id="PTHR43397:SF2">
    <property type="entry name" value="HISTIDINE-SPECIFIC METHYLTRANSFERASE SAM-DEPENDENT DOMAIN-CONTAINING PROTEIN"/>
    <property type="match status" value="1"/>
</dbReference>
<dbReference type="GO" id="GO:0032259">
    <property type="term" value="P:methylation"/>
    <property type="evidence" value="ECO:0007669"/>
    <property type="project" value="UniProtKB-KW"/>
</dbReference>
<dbReference type="InterPro" id="IPR019257">
    <property type="entry name" value="MeTrfase_dom"/>
</dbReference>
<evidence type="ECO:0000259" key="5">
    <source>
        <dbReference type="Pfam" id="PF10017"/>
    </source>
</evidence>
<dbReference type="InterPro" id="IPR017805">
    <property type="entry name" value="SAM_MeTrfase_EasF-type_put"/>
</dbReference>
<reference evidence="6 7" key="1">
    <citation type="journal article" date="2014" name="Genome Biol. Evol.">
        <title>Comparative genomics and transcriptomics analyses reveal divergent lifestyle features of nematode endoparasitic fungus Hirsutella minnesotensis.</title>
        <authorList>
            <person name="Lai Y."/>
            <person name="Liu K."/>
            <person name="Zhang X."/>
            <person name="Zhang X."/>
            <person name="Li K."/>
            <person name="Wang N."/>
            <person name="Shu C."/>
            <person name="Wu Y."/>
            <person name="Wang C."/>
            <person name="Bushley K.E."/>
            <person name="Xiang M."/>
            <person name="Liu X."/>
        </authorList>
    </citation>
    <scope>NUCLEOTIDE SEQUENCE [LARGE SCALE GENOMIC DNA]</scope>
    <source>
        <strain evidence="6 7">3608</strain>
    </source>
</reference>
<dbReference type="NCBIfam" id="TIGR03439">
    <property type="entry name" value="methyl_EasF"/>
    <property type="match status" value="1"/>
</dbReference>
<dbReference type="Proteomes" id="UP000054481">
    <property type="component" value="Unassembled WGS sequence"/>
</dbReference>
<evidence type="ECO:0000313" key="6">
    <source>
        <dbReference type="EMBL" id="KJZ68905.1"/>
    </source>
</evidence>
<dbReference type="GO" id="GO:0008168">
    <property type="term" value="F:methyltransferase activity"/>
    <property type="evidence" value="ECO:0007669"/>
    <property type="project" value="UniProtKB-KW"/>
</dbReference>
<dbReference type="Pfam" id="PF10017">
    <property type="entry name" value="Methyltransf_33"/>
    <property type="match status" value="1"/>
</dbReference>
<keyword evidence="7" id="KW-1185">Reference proteome</keyword>
<name>A0A0F7ZIU5_9HYPO</name>
<dbReference type="OrthoDB" id="659at2759"/>
<dbReference type="PANTHER" id="PTHR43397">
    <property type="entry name" value="ERGOTHIONEINE BIOSYNTHESIS PROTEIN 1"/>
    <property type="match status" value="1"/>
</dbReference>
<evidence type="ECO:0000256" key="2">
    <source>
        <dbReference type="ARBA" id="ARBA00022603"/>
    </source>
</evidence>
<evidence type="ECO:0000256" key="3">
    <source>
        <dbReference type="ARBA" id="ARBA00022679"/>
    </source>
</evidence>
<evidence type="ECO:0000256" key="1">
    <source>
        <dbReference type="ARBA" id="ARBA00008361"/>
    </source>
</evidence>
<keyword evidence="3" id="KW-0808">Transferase</keyword>
<sequence length="334" mass="38037">MHIDLGGTLMRTVKAVHPLQAKPRLPDELLYDEIGLLIWNEIIFTPEFYQTHDEIALFKAHGLDIVAHVKPGVTIVDLGAGDTRKVEHLLAAFESAKVTATYLALDISNASLKHSIAYLVDKHSALDSGVECAGLWGTFEHGKQYVSGICTPRLFLSLGSVLCNDPWFEALNHLKYWAQAMRSDDLLLIGMDGHLLPNNEHKIWAAYHSREDLYRQFFLNGFDHANRLAGESCFHEEDWDFKAQLEEEPTTRHRFFFRAKRHIKFEKLGGLIAKGEELDWFDSHKYGKDNVQLMCTKAGLDVIDIWQAPQSEFRQYFLKVSGKKEDADSTVSFC</sequence>
<keyword evidence="2" id="KW-0489">Methyltransferase</keyword>
<organism evidence="6 7">
    <name type="scientific">Hirsutella minnesotensis 3608</name>
    <dbReference type="NCBI Taxonomy" id="1043627"/>
    <lineage>
        <taxon>Eukaryota</taxon>
        <taxon>Fungi</taxon>
        <taxon>Dikarya</taxon>
        <taxon>Ascomycota</taxon>
        <taxon>Pezizomycotina</taxon>
        <taxon>Sordariomycetes</taxon>
        <taxon>Hypocreomycetidae</taxon>
        <taxon>Hypocreales</taxon>
        <taxon>Ophiocordycipitaceae</taxon>
        <taxon>Hirsutella</taxon>
    </lineage>
</organism>
<protein>
    <recommendedName>
        <fullName evidence="5">Histidine-specific methyltransferase SAM-dependent domain-containing protein</fullName>
    </recommendedName>
</protein>
<keyword evidence="4" id="KW-0949">S-adenosyl-L-methionine</keyword>
<dbReference type="Gene3D" id="3.40.50.150">
    <property type="entry name" value="Vaccinia Virus protein VP39"/>
    <property type="match status" value="1"/>
</dbReference>
<dbReference type="EMBL" id="KQ030793">
    <property type="protein sequence ID" value="KJZ68905.1"/>
    <property type="molecule type" value="Genomic_DNA"/>
</dbReference>
<evidence type="ECO:0000313" key="7">
    <source>
        <dbReference type="Proteomes" id="UP000054481"/>
    </source>
</evidence>
<feature type="domain" description="Histidine-specific methyltransferase SAM-dependent" evidence="5">
    <location>
        <begin position="19"/>
        <end position="319"/>
    </location>
</feature>
<evidence type="ECO:0000256" key="4">
    <source>
        <dbReference type="ARBA" id="ARBA00022691"/>
    </source>
</evidence>
<dbReference type="AlphaFoldDB" id="A0A0F7ZIU5"/>
<dbReference type="InterPro" id="IPR017804">
    <property type="entry name" value="MeTrfase_EgtD-like"/>
</dbReference>
<accession>A0A0F7ZIU5</accession>
<comment type="similarity">
    <text evidence="1">Belongs to the methyltransferase superfamily.</text>
</comment>
<gene>
    <name evidence="6" type="ORF">HIM_11712</name>
</gene>
<dbReference type="InterPro" id="IPR029063">
    <property type="entry name" value="SAM-dependent_MTases_sf"/>
</dbReference>